<dbReference type="InterPro" id="IPR002314">
    <property type="entry name" value="aa-tRNA-synt_IIb"/>
</dbReference>
<evidence type="ECO:0000256" key="2">
    <source>
        <dbReference type="ARBA" id="ARBA00011738"/>
    </source>
</evidence>
<dbReference type="InterPro" id="IPR006195">
    <property type="entry name" value="aa-tRNA-synth_II"/>
</dbReference>
<dbReference type="AlphaFoldDB" id="A0A3N9UFG9"/>
<evidence type="ECO:0000256" key="1">
    <source>
        <dbReference type="ARBA" id="ARBA00004496"/>
    </source>
</evidence>
<comment type="caution">
    <text evidence="12">The sequence shown here is derived from an EMBL/GenBank/DDBJ whole genome shotgun (WGS) entry which is preliminary data.</text>
</comment>
<dbReference type="Pfam" id="PF04073">
    <property type="entry name" value="tRNA_edit"/>
    <property type="match status" value="1"/>
</dbReference>
<dbReference type="PANTHER" id="PTHR42753">
    <property type="entry name" value="MITOCHONDRIAL RIBOSOME PROTEIN L39/PROLYL-TRNA LIGASE FAMILY MEMBER"/>
    <property type="match status" value="1"/>
</dbReference>
<dbReference type="Proteomes" id="UP000274033">
    <property type="component" value="Unassembled WGS sequence"/>
</dbReference>
<comment type="subunit">
    <text evidence="2 10">Homodimer.</text>
</comment>
<sequence length="565" mass="64105">MKQSLTFIPTMREIPSEAEVKSHVMLLRAGFIRQSTNGVYSYLPLAKRVLRKIENIIREELEGINAVEIALPSIQSANSLEQSGRLTSYGPEVIRMHDRHNRELLLAPTNEEAVTELVKDEIQSYKKLPFTLYQIQTKYRDEQKTRFGLLRSREFILNDTYSFHSNEESLNETYEQMFKVYSNILTKLGLQFRAVSAEKGELESHEFIVLSDIGEHTFAYSNHSDYAASIETAKVITEYVSSEEPMEDLEMVATPNEKTIEEVSQFFDMPTVNCIKSLVFKVDEELYVVLVRGDHTVNETKLMQGLNAQSVELADEASIQELLGCSPGSIGPIKLPLNVKVVADHAIKTIRNGIAGANEDGYHYKNVNPERDFAINIYDDIRYIQEGEPSPDGQGEISFAKGIEVAHIFKHGAKFSSNLNATFIDEQGKAQPFIMGSYNLGVSRLLAVIAEQYQDENGFVWPKQLAPYDIHLMCVNRDDEVQFELAEELYGILTFYQYNVLYDDRSERAGVKFADSDLLGLPVRVTIGKKAVDRMVEVKVRSTGESFECAKEEIGERLNEFFRSN</sequence>
<evidence type="ECO:0000256" key="4">
    <source>
        <dbReference type="ARBA" id="ARBA00022598"/>
    </source>
</evidence>
<evidence type="ECO:0000259" key="11">
    <source>
        <dbReference type="PROSITE" id="PS50862"/>
    </source>
</evidence>
<dbReference type="InterPro" id="IPR036754">
    <property type="entry name" value="YbaK/aa-tRNA-synt-asso_dom_sf"/>
</dbReference>
<keyword evidence="8 10" id="KW-0030">Aminoacyl-tRNA synthetase</keyword>
<keyword evidence="13" id="KW-1185">Reference proteome</keyword>
<dbReference type="GO" id="GO:0005524">
    <property type="term" value="F:ATP binding"/>
    <property type="evidence" value="ECO:0007669"/>
    <property type="project" value="UniProtKB-UniRule"/>
</dbReference>
<dbReference type="SUPFAM" id="SSF52954">
    <property type="entry name" value="Class II aaRS ABD-related"/>
    <property type="match status" value="1"/>
</dbReference>
<dbReference type="InterPro" id="IPR044140">
    <property type="entry name" value="ProRS_anticodon_short"/>
</dbReference>
<dbReference type="InterPro" id="IPR045864">
    <property type="entry name" value="aa-tRNA-synth_II/BPL/LPL"/>
</dbReference>
<dbReference type="Pfam" id="PF00587">
    <property type="entry name" value="tRNA-synt_2b"/>
    <property type="match status" value="1"/>
</dbReference>
<keyword evidence="7 10" id="KW-0648">Protein biosynthesis</keyword>
<dbReference type="NCBIfam" id="TIGR00409">
    <property type="entry name" value="proS_fam_II"/>
    <property type="match status" value="1"/>
</dbReference>
<dbReference type="InterPro" id="IPR023717">
    <property type="entry name" value="Pro-tRNA-Synthase_IIa_type1"/>
</dbReference>
<keyword evidence="5 10" id="KW-0547">Nucleotide-binding</keyword>
<dbReference type="RefSeq" id="WP_124763976.1">
    <property type="nucleotide sequence ID" value="NZ_JAFBDY010000005.1"/>
</dbReference>
<dbReference type="Gene3D" id="3.90.960.10">
    <property type="entry name" value="YbaK/aminoacyl-tRNA synthetase-associated domain"/>
    <property type="match status" value="1"/>
</dbReference>
<evidence type="ECO:0000256" key="10">
    <source>
        <dbReference type="HAMAP-Rule" id="MF_01569"/>
    </source>
</evidence>
<reference evidence="12 13" key="1">
    <citation type="journal article" date="2013" name="J. Microbiol.">
        <title>Lysinibacillus chungkukjangi sp. nov., isolated from Chungkukjang, Korean fermented soybean food.</title>
        <authorList>
            <person name="Kim S.J."/>
            <person name="Jang Y.H."/>
            <person name="Hamada M."/>
            <person name="Ahn J.H."/>
            <person name="Weon H.Y."/>
            <person name="Suzuki K."/>
            <person name="Whang K.S."/>
            <person name="Kwon S.W."/>
        </authorList>
    </citation>
    <scope>NUCLEOTIDE SEQUENCE [LARGE SCALE GENOMIC DNA]</scope>
    <source>
        <strain evidence="12 13">MCCC 1A12701</strain>
    </source>
</reference>
<evidence type="ECO:0000256" key="5">
    <source>
        <dbReference type="ARBA" id="ARBA00022741"/>
    </source>
</evidence>
<proteinExistence type="inferred from homology"/>
<dbReference type="SUPFAM" id="SSF55826">
    <property type="entry name" value="YbaK/ProRS associated domain"/>
    <property type="match status" value="1"/>
</dbReference>
<dbReference type="GO" id="GO:0140096">
    <property type="term" value="F:catalytic activity, acting on a protein"/>
    <property type="evidence" value="ECO:0007669"/>
    <property type="project" value="UniProtKB-ARBA"/>
</dbReference>
<gene>
    <name evidence="10" type="primary">proS</name>
    <name evidence="12" type="ORF">EBB45_08085</name>
</gene>
<dbReference type="SUPFAM" id="SSF55681">
    <property type="entry name" value="Class II aaRS and biotin synthetases"/>
    <property type="match status" value="1"/>
</dbReference>
<comment type="catalytic activity">
    <reaction evidence="9 10">
        <text>tRNA(Pro) + L-proline + ATP = L-prolyl-tRNA(Pro) + AMP + diphosphate</text>
        <dbReference type="Rhea" id="RHEA:14305"/>
        <dbReference type="Rhea" id="RHEA-COMP:9700"/>
        <dbReference type="Rhea" id="RHEA-COMP:9702"/>
        <dbReference type="ChEBI" id="CHEBI:30616"/>
        <dbReference type="ChEBI" id="CHEBI:33019"/>
        <dbReference type="ChEBI" id="CHEBI:60039"/>
        <dbReference type="ChEBI" id="CHEBI:78442"/>
        <dbReference type="ChEBI" id="CHEBI:78532"/>
        <dbReference type="ChEBI" id="CHEBI:456215"/>
        <dbReference type="EC" id="6.1.1.15"/>
    </reaction>
</comment>
<dbReference type="OrthoDB" id="9809052at2"/>
<dbReference type="Pfam" id="PF03129">
    <property type="entry name" value="HGTP_anticodon"/>
    <property type="match status" value="1"/>
</dbReference>
<comment type="subcellular location">
    <subcellularLocation>
        <location evidence="1 10">Cytoplasm</location>
    </subcellularLocation>
</comment>
<dbReference type="InterPro" id="IPR004500">
    <property type="entry name" value="Pro-tRNA-synth_IIa_bac-type"/>
</dbReference>
<evidence type="ECO:0000256" key="6">
    <source>
        <dbReference type="ARBA" id="ARBA00022840"/>
    </source>
</evidence>
<dbReference type="Gene3D" id="3.30.930.10">
    <property type="entry name" value="Bira Bifunctional Protein, Domain 2"/>
    <property type="match status" value="2"/>
</dbReference>
<comment type="domain">
    <text evidence="10">Consists of three domains: the N-terminal catalytic domain, the editing domain and the C-terminal anticodon-binding domain.</text>
</comment>
<dbReference type="GO" id="GO:0005829">
    <property type="term" value="C:cytosol"/>
    <property type="evidence" value="ECO:0007669"/>
    <property type="project" value="TreeGrafter"/>
</dbReference>
<accession>A0A3N9UFG9</accession>
<dbReference type="PANTHER" id="PTHR42753:SF2">
    <property type="entry name" value="PROLINE--TRNA LIGASE"/>
    <property type="match status" value="1"/>
</dbReference>
<evidence type="ECO:0000313" key="13">
    <source>
        <dbReference type="Proteomes" id="UP000274033"/>
    </source>
</evidence>
<protein>
    <recommendedName>
        <fullName evidence="10">Proline--tRNA ligase</fullName>
        <ecNumber evidence="10">6.1.1.15</ecNumber>
    </recommendedName>
    <alternativeName>
        <fullName evidence="10">Prolyl-tRNA synthetase</fullName>
        <shortName evidence="10">ProRS</shortName>
    </alternativeName>
</protein>
<evidence type="ECO:0000256" key="9">
    <source>
        <dbReference type="ARBA" id="ARBA00047671"/>
    </source>
</evidence>
<dbReference type="GO" id="GO:0016740">
    <property type="term" value="F:transferase activity"/>
    <property type="evidence" value="ECO:0007669"/>
    <property type="project" value="UniProtKB-ARBA"/>
</dbReference>
<dbReference type="HAMAP" id="MF_01569">
    <property type="entry name" value="Pro_tRNA_synth_type1"/>
    <property type="match status" value="1"/>
</dbReference>
<dbReference type="NCBIfam" id="NF006625">
    <property type="entry name" value="PRK09194.1"/>
    <property type="match status" value="1"/>
</dbReference>
<dbReference type="GO" id="GO:0002161">
    <property type="term" value="F:aminoacyl-tRNA deacylase activity"/>
    <property type="evidence" value="ECO:0007669"/>
    <property type="project" value="InterPro"/>
</dbReference>
<dbReference type="InterPro" id="IPR004154">
    <property type="entry name" value="Anticodon-bd"/>
</dbReference>
<feature type="domain" description="Aminoacyl-transfer RNA synthetases class-II family profile" evidence="11">
    <location>
        <begin position="48"/>
        <end position="462"/>
    </location>
</feature>
<dbReference type="FunFam" id="3.40.50.800:FF:000011">
    <property type="entry name" value="Proline--tRNA ligase"/>
    <property type="match status" value="1"/>
</dbReference>
<keyword evidence="6 10" id="KW-0067">ATP-binding</keyword>
<dbReference type="InterPro" id="IPR050062">
    <property type="entry name" value="Pro-tRNA_synthetase"/>
</dbReference>
<comment type="similarity">
    <text evidence="10">Belongs to the class-II aminoacyl-tRNA synthetase family. ProS type 1 subfamily.</text>
</comment>
<keyword evidence="4 10" id="KW-0436">Ligase</keyword>
<dbReference type="InterPro" id="IPR036621">
    <property type="entry name" value="Anticodon-bd_dom_sf"/>
</dbReference>
<dbReference type="CDD" id="cd00861">
    <property type="entry name" value="ProRS_anticodon_short"/>
    <property type="match status" value="1"/>
</dbReference>
<dbReference type="InterPro" id="IPR002316">
    <property type="entry name" value="Pro-tRNA-ligase_IIa"/>
</dbReference>
<dbReference type="EMBL" id="RRCT01000006">
    <property type="protein sequence ID" value="RQW74929.1"/>
    <property type="molecule type" value="Genomic_DNA"/>
</dbReference>
<dbReference type="PRINTS" id="PR01046">
    <property type="entry name" value="TRNASYNTHPRO"/>
</dbReference>
<name>A0A3N9UFG9_9BACI</name>
<comment type="function">
    <text evidence="10">Catalyzes the attachment of proline to tRNA(Pro) in a two-step reaction: proline is first activated by ATP to form Pro-AMP and then transferred to the acceptor end of tRNA(Pro). As ProRS can inadvertently accommodate and process non-cognate amino acids such as alanine and cysteine, to avoid such errors it has two additional distinct editing activities against alanine. One activity is designated as 'pretransfer' editing and involves the tRNA(Pro)-independent hydrolysis of activated Ala-AMP. The other activity is designated 'posttransfer' editing and involves deacylation of mischarged Ala-tRNA(Pro). The misacylated Cys-tRNA(Pro) is not edited by ProRS.</text>
</comment>
<dbReference type="GO" id="GO:0006433">
    <property type="term" value="P:prolyl-tRNA aminoacylation"/>
    <property type="evidence" value="ECO:0007669"/>
    <property type="project" value="UniProtKB-UniRule"/>
</dbReference>
<dbReference type="PROSITE" id="PS50862">
    <property type="entry name" value="AA_TRNA_LIGASE_II"/>
    <property type="match status" value="1"/>
</dbReference>
<organism evidence="12 13">
    <name type="scientific">Lysinibacillus composti</name>
    <dbReference type="NCBI Taxonomy" id="720633"/>
    <lineage>
        <taxon>Bacteria</taxon>
        <taxon>Bacillati</taxon>
        <taxon>Bacillota</taxon>
        <taxon>Bacilli</taxon>
        <taxon>Bacillales</taxon>
        <taxon>Bacillaceae</taxon>
        <taxon>Lysinibacillus</taxon>
    </lineage>
</organism>
<evidence type="ECO:0000256" key="3">
    <source>
        <dbReference type="ARBA" id="ARBA00022490"/>
    </source>
</evidence>
<evidence type="ECO:0000256" key="8">
    <source>
        <dbReference type="ARBA" id="ARBA00023146"/>
    </source>
</evidence>
<dbReference type="CDD" id="cd04334">
    <property type="entry name" value="ProRS-INS"/>
    <property type="match status" value="1"/>
</dbReference>
<evidence type="ECO:0000256" key="7">
    <source>
        <dbReference type="ARBA" id="ARBA00022917"/>
    </source>
</evidence>
<evidence type="ECO:0000313" key="12">
    <source>
        <dbReference type="EMBL" id="RQW74929.1"/>
    </source>
</evidence>
<dbReference type="Gene3D" id="3.40.50.800">
    <property type="entry name" value="Anticodon-binding domain"/>
    <property type="match status" value="1"/>
</dbReference>
<keyword evidence="3 10" id="KW-0963">Cytoplasm</keyword>
<dbReference type="EC" id="6.1.1.15" evidence="10"/>
<dbReference type="InterPro" id="IPR007214">
    <property type="entry name" value="YbaK/aa-tRNA-synth-assoc-dom"/>
</dbReference>
<dbReference type="GO" id="GO:0004827">
    <property type="term" value="F:proline-tRNA ligase activity"/>
    <property type="evidence" value="ECO:0007669"/>
    <property type="project" value="UniProtKB-UniRule"/>
</dbReference>